<proteinExistence type="predicted"/>
<reference evidence="2" key="1">
    <citation type="submission" date="2019-03" db="EMBL/GenBank/DDBJ databases">
        <title>Improved annotation for the trematode Fasciola hepatica.</title>
        <authorList>
            <person name="Choi Y.-J."/>
            <person name="Martin J."/>
            <person name="Mitreva M."/>
        </authorList>
    </citation>
    <scope>NUCLEOTIDE SEQUENCE [LARGE SCALE GENOMIC DNA]</scope>
</reference>
<organism evidence="2 3">
    <name type="scientific">Fasciola hepatica</name>
    <name type="common">Liver fluke</name>
    <dbReference type="NCBI Taxonomy" id="6192"/>
    <lineage>
        <taxon>Eukaryota</taxon>
        <taxon>Metazoa</taxon>
        <taxon>Spiralia</taxon>
        <taxon>Lophotrochozoa</taxon>
        <taxon>Platyhelminthes</taxon>
        <taxon>Trematoda</taxon>
        <taxon>Digenea</taxon>
        <taxon>Plagiorchiida</taxon>
        <taxon>Echinostomata</taxon>
        <taxon>Echinostomatoidea</taxon>
        <taxon>Fasciolidae</taxon>
        <taxon>Fasciola</taxon>
    </lineage>
</organism>
<keyword evidence="3" id="KW-1185">Reference proteome</keyword>
<feature type="region of interest" description="Disordered" evidence="1">
    <location>
        <begin position="36"/>
        <end position="58"/>
    </location>
</feature>
<accession>A0A4E0RXY8</accession>
<feature type="region of interest" description="Disordered" evidence="1">
    <location>
        <begin position="208"/>
        <end position="227"/>
    </location>
</feature>
<feature type="compositionally biased region" description="Polar residues" evidence="1">
    <location>
        <begin position="254"/>
        <end position="271"/>
    </location>
</feature>
<evidence type="ECO:0000313" key="3">
    <source>
        <dbReference type="Proteomes" id="UP000230066"/>
    </source>
</evidence>
<sequence>MNDYYNRVGRSATSYTLSQLCDSSSRLSRSRYQPRLRSMQSVQAPHVDTPNPVRRSATLEGRTRLICITPSSTRESWLKRAQSPSLSSSPSNIADHLSAPFPNSHSDGALVKRLASGVPIKSKSPYKARFGRHVCTSYTLGSTENGSSCSVSNELGGSFEASTDRSVIPSPKMSDQIRDMVSRPQGVFGGPTPPVKHISRPSIPNLHSETEQLEGVKRTTAPKDSNTALARLSKSNQFEPVMKDGKIVGDKNQTKNVQPDDFSSLQPSKADSSPKRSRSLRKPKLMFTRALLEEKSASPLIKATFNTQEEIEYSAKTPEDLQLSPVSPLSPQSICISKMIGISHTNFPARVMVAWCVKYSFGISHHM</sequence>
<protein>
    <submittedName>
        <fullName evidence="2">Uncharacterized protein</fullName>
    </submittedName>
</protein>
<name>A0A4E0RXY8_FASHE</name>
<gene>
    <name evidence="2" type="ORF">D915_000778</name>
</gene>
<feature type="compositionally biased region" description="Basic and acidic residues" evidence="1">
    <location>
        <begin position="208"/>
        <end position="217"/>
    </location>
</feature>
<dbReference type="Proteomes" id="UP000230066">
    <property type="component" value="Unassembled WGS sequence"/>
</dbReference>
<dbReference type="AlphaFoldDB" id="A0A4E0RXY8"/>
<feature type="region of interest" description="Disordered" evidence="1">
    <location>
        <begin position="232"/>
        <end position="283"/>
    </location>
</feature>
<evidence type="ECO:0000313" key="2">
    <source>
        <dbReference type="EMBL" id="THD28448.1"/>
    </source>
</evidence>
<comment type="caution">
    <text evidence="2">The sequence shown here is derived from an EMBL/GenBank/DDBJ whole genome shotgun (WGS) entry which is preliminary data.</text>
</comment>
<feature type="compositionally biased region" description="Basic and acidic residues" evidence="1">
    <location>
        <begin position="241"/>
        <end position="253"/>
    </location>
</feature>
<dbReference type="EMBL" id="JXXN02000150">
    <property type="protein sequence ID" value="THD28448.1"/>
    <property type="molecule type" value="Genomic_DNA"/>
</dbReference>
<evidence type="ECO:0000256" key="1">
    <source>
        <dbReference type="SAM" id="MobiDB-lite"/>
    </source>
</evidence>